<evidence type="ECO:0000313" key="11">
    <source>
        <dbReference type="EMBL" id="SBW11776.1"/>
    </source>
</evidence>
<accession>A0A212KJ62</accession>
<dbReference type="PROSITE" id="PS51201">
    <property type="entry name" value="RCK_N"/>
    <property type="match status" value="1"/>
</dbReference>
<dbReference type="GO" id="GO:1902600">
    <property type="term" value="P:proton transmembrane transport"/>
    <property type="evidence" value="ECO:0007669"/>
    <property type="project" value="InterPro"/>
</dbReference>
<dbReference type="GO" id="GO:0015297">
    <property type="term" value="F:antiporter activity"/>
    <property type="evidence" value="ECO:0007669"/>
    <property type="project" value="InterPro"/>
</dbReference>
<evidence type="ECO:0000259" key="9">
    <source>
        <dbReference type="PROSITE" id="PS51201"/>
    </source>
</evidence>
<dbReference type="InterPro" id="IPR036721">
    <property type="entry name" value="RCK_C_sf"/>
</dbReference>
<feature type="transmembrane region" description="Helical" evidence="8">
    <location>
        <begin position="148"/>
        <end position="170"/>
    </location>
</feature>
<feature type="transmembrane region" description="Helical" evidence="8">
    <location>
        <begin position="182"/>
        <end position="203"/>
    </location>
</feature>
<dbReference type="Gene3D" id="1.20.1530.20">
    <property type="match status" value="1"/>
</dbReference>
<evidence type="ECO:0000256" key="7">
    <source>
        <dbReference type="ARBA" id="ARBA00023136"/>
    </source>
</evidence>
<feature type="transmembrane region" description="Helical" evidence="8">
    <location>
        <begin position="292"/>
        <end position="312"/>
    </location>
</feature>
<feature type="transmembrane region" description="Helical" evidence="8">
    <location>
        <begin position="30"/>
        <end position="49"/>
    </location>
</feature>
<dbReference type="InterPro" id="IPR003148">
    <property type="entry name" value="RCK_N"/>
</dbReference>
<dbReference type="InterPro" id="IPR036291">
    <property type="entry name" value="NAD(P)-bd_dom_sf"/>
</dbReference>
<keyword evidence="4" id="KW-0630">Potassium</keyword>
<dbReference type="Pfam" id="PF00999">
    <property type="entry name" value="Na_H_Exchanger"/>
    <property type="match status" value="1"/>
</dbReference>
<feature type="transmembrane region" description="Helical" evidence="8">
    <location>
        <begin position="363"/>
        <end position="382"/>
    </location>
</feature>
<feature type="domain" description="RCK N-terminal" evidence="9">
    <location>
        <begin position="407"/>
        <end position="523"/>
    </location>
</feature>
<evidence type="ECO:0000256" key="1">
    <source>
        <dbReference type="ARBA" id="ARBA00004141"/>
    </source>
</evidence>
<evidence type="ECO:0000256" key="8">
    <source>
        <dbReference type="SAM" id="Phobius"/>
    </source>
</evidence>
<organism evidence="11">
    <name type="scientific">uncultured Desulfovibrio sp</name>
    <dbReference type="NCBI Taxonomy" id="167968"/>
    <lineage>
        <taxon>Bacteria</taxon>
        <taxon>Pseudomonadati</taxon>
        <taxon>Thermodesulfobacteriota</taxon>
        <taxon>Desulfovibrionia</taxon>
        <taxon>Desulfovibrionales</taxon>
        <taxon>Desulfovibrionaceae</taxon>
        <taxon>Desulfovibrio</taxon>
        <taxon>environmental samples</taxon>
    </lineage>
</organism>
<keyword evidence="4" id="KW-0406">Ion transport</keyword>
<keyword evidence="7 8" id="KW-0472">Membrane</keyword>
<dbReference type="Pfam" id="PF02254">
    <property type="entry name" value="TrkA_N"/>
    <property type="match status" value="1"/>
</dbReference>
<keyword evidence="4" id="KW-0633">Potassium transport</keyword>
<evidence type="ECO:0000256" key="6">
    <source>
        <dbReference type="ARBA" id="ARBA00022989"/>
    </source>
</evidence>
<dbReference type="PANTHER" id="PTHR42751">
    <property type="entry name" value="SODIUM/HYDROGEN EXCHANGER FAMILY/TRKA DOMAIN PROTEIN"/>
    <property type="match status" value="1"/>
</dbReference>
<dbReference type="EMBL" id="FLUP01000002">
    <property type="protein sequence ID" value="SBW11776.1"/>
    <property type="molecule type" value="Genomic_DNA"/>
</dbReference>
<dbReference type="PROSITE" id="PS51202">
    <property type="entry name" value="RCK_C"/>
    <property type="match status" value="1"/>
</dbReference>
<dbReference type="GO" id="GO:0016020">
    <property type="term" value="C:membrane"/>
    <property type="evidence" value="ECO:0007669"/>
    <property type="project" value="UniProtKB-SubCell"/>
</dbReference>
<sequence>MEVPLLYEIVIIFLLSIFVTIVCNRIKLPATVGFLLTGVLCGPSLLGIVKDMQAIDHIAELGVAMLLFTIGMELSGEALNRLKRPVFLGGSLQIGLTVLAVAGIAMLLRDATYQKGLFWGCLVALSSSAIVLRILQERGATNTPTGRLSLAILVFQDIMVAPMLLAVPLLAGTLELSLQGAVFSTLRVVVVLGGVLLFARFGLNRLMEAVVRTRTREILLLSTLGLCLGMAMLTNHLGLSLSLGAFLAGLMLARSEYSMSVISGILPYRDVFMSLFFISVGMMLNLEFFLEHFVAIIVLTVLFIVIKSLLTLPSVLVQGYPLRAAIITSLSLAQVGEFAFVLAASGLAAGLFDMNAYQTFLDVSVLTMMLTPGLMAVAPRIADKVAGKRNERMLAKAEDHEGACAMDDHLIIVGFGISGKHLAHVARESGVCYTILEMNPETVTRYRHKEPISHGDASQPIVLEHLGVTRARVLAIVISDPAAVRSIVIEARRFNPNLHIIARTRFVSEVAPLRALGADEVIAEEFETSIEVFSRVLTRYLVPRQDIDSFAARIRQENYRMIRRMSASVNSLDSMVSRLPEMGVQAMRLAAASPLCGISLAQSQMRRKYGVTVIAILRDGVTQASPEPNDQFQADDVVYLFGKTDKLLAIAPLFSGPLRESGKETSPPPKAA</sequence>
<feature type="transmembrane region" description="Helical" evidence="8">
    <location>
        <begin position="215"/>
        <end position="231"/>
    </location>
</feature>
<evidence type="ECO:0000256" key="2">
    <source>
        <dbReference type="ARBA" id="ARBA00005551"/>
    </source>
</evidence>
<dbReference type="SUPFAM" id="SSF51735">
    <property type="entry name" value="NAD(P)-binding Rossmann-fold domains"/>
    <property type="match status" value="1"/>
</dbReference>
<feature type="domain" description="RCK C-terminal" evidence="10">
    <location>
        <begin position="572"/>
        <end position="656"/>
    </location>
</feature>
<name>A0A212KJ62_9BACT</name>
<dbReference type="GO" id="GO:0008324">
    <property type="term" value="F:monoatomic cation transmembrane transporter activity"/>
    <property type="evidence" value="ECO:0007669"/>
    <property type="project" value="InterPro"/>
</dbReference>
<evidence type="ECO:0000256" key="5">
    <source>
        <dbReference type="ARBA" id="ARBA00022692"/>
    </source>
</evidence>
<dbReference type="Gene3D" id="3.40.50.720">
    <property type="entry name" value="NAD(P)-binding Rossmann-like Domain"/>
    <property type="match status" value="1"/>
</dbReference>
<dbReference type="AlphaFoldDB" id="A0A212KJ62"/>
<proteinExistence type="inferred from homology"/>
<comment type="subcellular location">
    <subcellularLocation>
        <location evidence="1">Membrane</location>
        <topology evidence="1">Multi-pass membrane protein</topology>
    </subcellularLocation>
</comment>
<dbReference type="RefSeq" id="WP_227117955.1">
    <property type="nucleotide sequence ID" value="NZ_CABUEN010000002.1"/>
</dbReference>
<reference evidence="11" key="1">
    <citation type="submission" date="2016-04" db="EMBL/GenBank/DDBJ databases">
        <authorList>
            <person name="Evans L.H."/>
            <person name="Alamgir A."/>
            <person name="Owens N."/>
            <person name="Weber N.D."/>
            <person name="Virtaneva K."/>
            <person name="Barbian K."/>
            <person name="Babar A."/>
            <person name="Rosenke K."/>
        </authorList>
    </citation>
    <scope>NUCLEOTIDE SEQUENCE</scope>
    <source>
        <strain evidence="11">92-2</strain>
    </source>
</reference>
<feature type="transmembrane region" description="Helical" evidence="8">
    <location>
        <begin position="55"/>
        <end position="74"/>
    </location>
</feature>
<dbReference type="Pfam" id="PF02080">
    <property type="entry name" value="TrkA_C"/>
    <property type="match status" value="1"/>
</dbReference>
<dbReference type="InterPro" id="IPR006153">
    <property type="entry name" value="Cation/H_exchanger_TM"/>
</dbReference>
<keyword evidence="6 8" id="KW-1133">Transmembrane helix</keyword>
<dbReference type="InterPro" id="IPR038770">
    <property type="entry name" value="Na+/solute_symporter_sf"/>
</dbReference>
<keyword evidence="3" id="KW-0813">Transport</keyword>
<comment type="similarity">
    <text evidence="2">Belongs to the monovalent cation:proton antiporter 2 (CPA2) transporter (TC 2.A.37) family.</text>
</comment>
<evidence type="ECO:0000256" key="4">
    <source>
        <dbReference type="ARBA" id="ARBA00022538"/>
    </source>
</evidence>
<feature type="transmembrane region" description="Helical" evidence="8">
    <location>
        <begin position="324"/>
        <end position="351"/>
    </location>
</feature>
<protein>
    <submittedName>
        <fullName evidence="11">Sodium/hydrogen exchanger</fullName>
    </submittedName>
</protein>
<keyword evidence="5 8" id="KW-0812">Transmembrane</keyword>
<evidence type="ECO:0000256" key="3">
    <source>
        <dbReference type="ARBA" id="ARBA00022448"/>
    </source>
</evidence>
<feature type="transmembrane region" description="Helical" evidence="8">
    <location>
        <begin position="86"/>
        <end position="105"/>
    </location>
</feature>
<dbReference type="GO" id="GO:0006813">
    <property type="term" value="P:potassium ion transport"/>
    <property type="evidence" value="ECO:0007669"/>
    <property type="project" value="UniProtKB-KW"/>
</dbReference>
<dbReference type="InterPro" id="IPR006037">
    <property type="entry name" value="RCK_C"/>
</dbReference>
<feature type="transmembrane region" description="Helical" evidence="8">
    <location>
        <begin position="117"/>
        <end position="136"/>
    </location>
</feature>
<feature type="transmembrane region" description="Helical" evidence="8">
    <location>
        <begin position="6"/>
        <end position="23"/>
    </location>
</feature>
<dbReference type="PANTHER" id="PTHR42751:SF3">
    <property type="entry name" value="SODIUM_GLUTAMATE SYMPORTER"/>
    <property type="match status" value="1"/>
</dbReference>
<dbReference type="SUPFAM" id="SSF116726">
    <property type="entry name" value="TrkA C-terminal domain-like"/>
    <property type="match status" value="1"/>
</dbReference>
<feature type="transmembrane region" description="Helical" evidence="8">
    <location>
        <begin position="266"/>
        <end position="286"/>
    </location>
</feature>
<gene>
    <name evidence="11" type="ORF">KM92DES2_20185</name>
</gene>
<evidence type="ECO:0000259" key="10">
    <source>
        <dbReference type="PROSITE" id="PS51202"/>
    </source>
</evidence>
<dbReference type="Gene3D" id="3.30.70.1450">
    <property type="entry name" value="Regulator of K+ conductance, C-terminal domain"/>
    <property type="match status" value="1"/>
</dbReference>